<dbReference type="Pfam" id="PF00535">
    <property type="entry name" value="Glycos_transf_2"/>
    <property type="match status" value="1"/>
</dbReference>
<dbReference type="InterPro" id="IPR001173">
    <property type="entry name" value="Glyco_trans_2-like"/>
</dbReference>
<dbReference type="RefSeq" id="WP_073794076.1">
    <property type="nucleotide sequence ID" value="NZ_LFBV01000010.1"/>
</dbReference>
<name>A0A1Q4V0D9_9ACTN</name>
<dbReference type="PANTHER" id="PTHR43685">
    <property type="entry name" value="GLYCOSYLTRANSFERASE"/>
    <property type="match status" value="1"/>
</dbReference>
<gene>
    <name evidence="3" type="ORF">AB852_33230</name>
</gene>
<dbReference type="InterPro" id="IPR029044">
    <property type="entry name" value="Nucleotide-diphossugar_trans"/>
</dbReference>
<dbReference type="CDD" id="cd00761">
    <property type="entry name" value="Glyco_tranf_GTA_type"/>
    <property type="match status" value="1"/>
</dbReference>
<reference evidence="3 4" key="1">
    <citation type="submission" date="2015-06" db="EMBL/GenBank/DDBJ databases">
        <title>Cloning and characterization of the uncialamcin biosynthetic gene cluster.</title>
        <authorList>
            <person name="Yan X."/>
            <person name="Huang T."/>
            <person name="Ge H."/>
            <person name="Shen B."/>
        </authorList>
    </citation>
    <scope>NUCLEOTIDE SEQUENCE [LARGE SCALE GENOMIC DNA]</scope>
    <source>
        <strain evidence="3 4">DCA2648</strain>
    </source>
</reference>
<feature type="domain" description="Glycosyltransferase 2-like" evidence="2">
    <location>
        <begin position="10"/>
        <end position="133"/>
    </location>
</feature>
<feature type="compositionally biased region" description="Pro residues" evidence="1">
    <location>
        <begin position="147"/>
        <end position="168"/>
    </location>
</feature>
<dbReference type="GO" id="GO:0016740">
    <property type="term" value="F:transferase activity"/>
    <property type="evidence" value="ECO:0007669"/>
    <property type="project" value="UniProtKB-KW"/>
</dbReference>
<keyword evidence="3" id="KW-0808">Transferase</keyword>
<dbReference type="Proteomes" id="UP000186455">
    <property type="component" value="Unassembled WGS sequence"/>
</dbReference>
<evidence type="ECO:0000259" key="2">
    <source>
        <dbReference type="Pfam" id="PF00535"/>
    </source>
</evidence>
<dbReference type="EMBL" id="LFBV01000010">
    <property type="protein sequence ID" value="OKH91277.1"/>
    <property type="molecule type" value="Genomic_DNA"/>
</dbReference>
<feature type="region of interest" description="Disordered" evidence="1">
    <location>
        <begin position="130"/>
        <end position="220"/>
    </location>
</feature>
<evidence type="ECO:0000313" key="3">
    <source>
        <dbReference type="EMBL" id="OKH91277.1"/>
    </source>
</evidence>
<dbReference type="Gene3D" id="3.90.550.10">
    <property type="entry name" value="Spore Coat Polysaccharide Biosynthesis Protein SpsA, Chain A"/>
    <property type="match status" value="1"/>
</dbReference>
<dbReference type="STRING" id="1048205.AB852_33230"/>
<evidence type="ECO:0000256" key="1">
    <source>
        <dbReference type="SAM" id="MobiDB-lite"/>
    </source>
</evidence>
<feature type="compositionally biased region" description="Low complexity" evidence="1">
    <location>
        <begin position="205"/>
        <end position="220"/>
    </location>
</feature>
<protein>
    <submittedName>
        <fullName evidence="3">Transferase</fullName>
    </submittedName>
</protein>
<dbReference type="PANTHER" id="PTHR43685:SF2">
    <property type="entry name" value="GLYCOSYLTRANSFERASE 2-LIKE DOMAIN-CONTAINING PROTEIN"/>
    <property type="match status" value="1"/>
</dbReference>
<dbReference type="AlphaFoldDB" id="A0A1Q4V0D9"/>
<keyword evidence="4" id="KW-1185">Reference proteome</keyword>
<accession>A0A1Q4V0D9</accession>
<organism evidence="3 4">
    <name type="scientific">Streptomyces uncialis</name>
    <dbReference type="NCBI Taxonomy" id="1048205"/>
    <lineage>
        <taxon>Bacteria</taxon>
        <taxon>Bacillati</taxon>
        <taxon>Actinomycetota</taxon>
        <taxon>Actinomycetes</taxon>
        <taxon>Kitasatosporales</taxon>
        <taxon>Streptomycetaceae</taxon>
        <taxon>Streptomyces</taxon>
    </lineage>
</organism>
<proteinExistence type="predicted"/>
<dbReference type="GO" id="GO:0044010">
    <property type="term" value="P:single-species biofilm formation"/>
    <property type="evidence" value="ECO:0007669"/>
    <property type="project" value="TreeGrafter"/>
</dbReference>
<dbReference type="SUPFAM" id="SSF53448">
    <property type="entry name" value="Nucleotide-diphospho-sugar transferases"/>
    <property type="match status" value="1"/>
</dbReference>
<sequence length="614" mass="66159">MELPRHAQVSVIVIGHDDATHVADAVRSALAQGPVVREVIAVDDGSTDGSREVLAALADGEPRLRVLPRTGNSGGCGTPRNDGLAACTAPYVMFLDSDDLLPPRAAERLLTAAQEHRAQVAAGLCVRRELPHGPDTPWQPRLYTPRPTGPGDPALPPPPSAPPDPSDPVNPAEDPLDLVDLSDPWKPADPAEPFDPAGAAPRPPAVTEGGPAGPVGAPTGLPVVEHPADLPALARDTLCVNKLYRTDFLRDHGIRFPDGRFPYEDFVFTARVLAAGPRIARVPDPVYVWHVRRGASRLSISLDRAGVDNWRARTRAHGQAVDILRAAGEQSLARASSAAFLDLSLRMYAKELVRRSPEYRRLWWADARAHLAGFDSADLEPADSPGRLVARVLLVSPEPRDLVRLRELAARPARLLPPYARDPDGTPVWSAELPGATLEKLVVRPAAALPLAVEGRLRPRARGTLLRLRLHELYGRVAAAGPVTAVAEFAERRSGRVGWAHAVEFTAGRHDGTWTAEAAVPLRELGAGTWDLRVRLRFADGTGRRVTAHATEEPGDLRRHAVPDPRHGFLLAQPYATHSGALALRIALGPRGALGVARRRLVRLLRPGGRRPSP</sequence>
<dbReference type="InterPro" id="IPR050834">
    <property type="entry name" value="Glycosyltransf_2"/>
</dbReference>
<comment type="caution">
    <text evidence="3">The sequence shown here is derived from an EMBL/GenBank/DDBJ whole genome shotgun (WGS) entry which is preliminary data.</text>
</comment>
<evidence type="ECO:0000313" key="4">
    <source>
        <dbReference type="Proteomes" id="UP000186455"/>
    </source>
</evidence>